<evidence type="ECO:0000256" key="1">
    <source>
        <dbReference type="SAM" id="MobiDB-lite"/>
    </source>
</evidence>
<reference evidence="2" key="1">
    <citation type="submission" date="2021-02" db="EMBL/GenBank/DDBJ databases">
        <title>Genome sequence Cadophora malorum strain M34.</title>
        <authorList>
            <person name="Stefanovic E."/>
            <person name="Vu D."/>
            <person name="Scully C."/>
            <person name="Dijksterhuis J."/>
            <person name="Roader J."/>
            <person name="Houbraken J."/>
        </authorList>
    </citation>
    <scope>NUCLEOTIDE SEQUENCE</scope>
    <source>
        <strain evidence="2">M34</strain>
    </source>
</reference>
<feature type="compositionally biased region" description="Basic and acidic residues" evidence="1">
    <location>
        <begin position="271"/>
        <end position="293"/>
    </location>
</feature>
<name>A0A8H7TCW9_9HELO</name>
<comment type="caution">
    <text evidence="2">The sequence shown here is derived from an EMBL/GenBank/DDBJ whole genome shotgun (WGS) entry which is preliminary data.</text>
</comment>
<feature type="compositionally biased region" description="Basic and acidic residues" evidence="1">
    <location>
        <begin position="749"/>
        <end position="759"/>
    </location>
</feature>
<feature type="compositionally biased region" description="Basic and acidic residues" evidence="1">
    <location>
        <begin position="55"/>
        <end position="76"/>
    </location>
</feature>
<feature type="region of interest" description="Disordered" evidence="1">
    <location>
        <begin position="429"/>
        <end position="488"/>
    </location>
</feature>
<protein>
    <recommendedName>
        <fullName evidence="4">DUF3824 domain-containing protein</fullName>
    </recommendedName>
</protein>
<feature type="compositionally biased region" description="Basic and acidic residues" evidence="1">
    <location>
        <begin position="581"/>
        <end position="592"/>
    </location>
</feature>
<feature type="region of interest" description="Disordered" evidence="1">
    <location>
        <begin position="226"/>
        <end position="311"/>
    </location>
</feature>
<keyword evidence="3" id="KW-1185">Reference proteome</keyword>
<sequence length="777" mass="84788">MSTIDPYDRVDDRRRSHRHRDPRDEREPRYVETQETYVRSPVSVPDPPYAVRTTDVVRRPTREDSDMSVEEVRRDFPPPGAGTYTQRTMVRDDRYGPPVRSRSAERGSHYGGAYLDPRRSHNELDRRDARGTYVEQEAVKPRRRSLSRNQKIIAAVGGAALAVGGKELWDRKQADGRPVSRNPLQSAAVGAAGAFAAYEGAELYAKHGGKAEEKVKTYVAHRGRDGEVDEYYASDEEPVKPKRSKSRRKSIVEGALGLAGLGAAAKASGGSRDKGGRSRRGSDSSYDSRDGRSRGGRGKSPEGAAKFQQAAKAALLAGATEAFRVRNEPGGWGGDKGKRILTAAIGAGGIDAAADRDPDKKSKRHILEAVVGGLAGNRLINGSRNNIEDDGRSIRSRSRSRSRSRGPGGGASTGPLAALATAGLGAIAGKKLLDRSRSRSRGASRSRGGRGSSRRRRYSSDSYDSRSPSPRRGEKKDRHKRSKSVTDYARNGLAALGIGGAAAAAGSDKHRDRGEVIEDTTVRRSSRRGGGSDDGYGGSRRSRDYGYADSRDPYGDSRYADSRSSNVGSRSGGGRRKKDHRNRDIAEGKRAPYSDSESSLGSSSGDEKRIKKMKGKQLLTAGLATVATIHAAHNVYQSMEKRDARRKAVAEGDMTPEEARKLKAKATLQDVASVGIAALGIKGAFSEIKEANEMRHECRELREKKEERHKKRMERLQNSPRGSPRRSTGNEIARRRTEPRYAPSSNSSRYDDYGPRYVDDNPYSVALPAPPVGYDRR</sequence>
<proteinExistence type="predicted"/>
<feature type="compositionally biased region" description="Basic and acidic residues" evidence="1">
    <location>
        <begin position="694"/>
        <end position="706"/>
    </location>
</feature>
<feature type="region of interest" description="Disordered" evidence="1">
    <location>
        <begin position="501"/>
        <end position="612"/>
    </location>
</feature>
<dbReference type="AlphaFoldDB" id="A0A8H7TCW9"/>
<organism evidence="2 3">
    <name type="scientific">Cadophora malorum</name>
    <dbReference type="NCBI Taxonomy" id="108018"/>
    <lineage>
        <taxon>Eukaryota</taxon>
        <taxon>Fungi</taxon>
        <taxon>Dikarya</taxon>
        <taxon>Ascomycota</taxon>
        <taxon>Pezizomycotina</taxon>
        <taxon>Leotiomycetes</taxon>
        <taxon>Helotiales</taxon>
        <taxon>Ploettnerulaceae</taxon>
        <taxon>Cadophora</taxon>
    </lineage>
</organism>
<feature type="compositionally biased region" description="Acidic residues" evidence="1">
    <location>
        <begin position="227"/>
        <end position="236"/>
    </location>
</feature>
<feature type="compositionally biased region" description="Basic residues" evidence="1">
    <location>
        <begin position="438"/>
        <end position="457"/>
    </location>
</feature>
<feature type="compositionally biased region" description="Low complexity" evidence="1">
    <location>
        <begin position="302"/>
        <end position="311"/>
    </location>
</feature>
<evidence type="ECO:0000313" key="2">
    <source>
        <dbReference type="EMBL" id="KAG4417367.1"/>
    </source>
</evidence>
<evidence type="ECO:0008006" key="4">
    <source>
        <dbReference type="Google" id="ProtNLM"/>
    </source>
</evidence>
<feature type="compositionally biased region" description="Basic and acidic residues" evidence="1">
    <location>
        <begin position="541"/>
        <end position="561"/>
    </location>
</feature>
<feature type="compositionally biased region" description="Polar residues" evidence="1">
    <location>
        <begin position="717"/>
        <end position="730"/>
    </location>
</feature>
<feature type="compositionally biased region" description="Basic residues" evidence="1">
    <location>
        <begin position="394"/>
        <end position="404"/>
    </location>
</feature>
<dbReference type="OrthoDB" id="5407645at2759"/>
<feature type="compositionally biased region" description="Gly residues" evidence="1">
    <location>
        <begin position="528"/>
        <end position="538"/>
    </location>
</feature>
<gene>
    <name evidence="2" type="ORF">IFR04_009508</name>
</gene>
<feature type="region of interest" description="Disordered" evidence="1">
    <location>
        <begin position="373"/>
        <end position="417"/>
    </location>
</feature>
<feature type="compositionally biased region" description="Basic and acidic residues" evidence="1">
    <location>
        <begin position="21"/>
        <end position="32"/>
    </location>
</feature>
<feature type="region of interest" description="Disordered" evidence="1">
    <location>
        <begin position="694"/>
        <end position="777"/>
    </location>
</feature>
<feature type="compositionally biased region" description="Low complexity" evidence="1">
    <location>
        <begin position="254"/>
        <end position="270"/>
    </location>
</feature>
<feature type="compositionally biased region" description="Low complexity" evidence="1">
    <location>
        <begin position="460"/>
        <end position="470"/>
    </location>
</feature>
<feature type="compositionally biased region" description="Low complexity" evidence="1">
    <location>
        <begin position="594"/>
        <end position="604"/>
    </location>
</feature>
<feature type="compositionally biased region" description="Basic and acidic residues" evidence="1">
    <location>
        <begin position="507"/>
        <end position="522"/>
    </location>
</feature>
<dbReference type="Proteomes" id="UP000664132">
    <property type="component" value="Unassembled WGS sequence"/>
</dbReference>
<dbReference type="EMBL" id="JAFJYH010000157">
    <property type="protein sequence ID" value="KAG4417367.1"/>
    <property type="molecule type" value="Genomic_DNA"/>
</dbReference>
<evidence type="ECO:0000313" key="3">
    <source>
        <dbReference type="Proteomes" id="UP000664132"/>
    </source>
</evidence>
<feature type="compositionally biased region" description="Basic and acidic residues" evidence="1">
    <location>
        <begin position="1"/>
        <end position="14"/>
    </location>
</feature>
<feature type="region of interest" description="Disordered" evidence="1">
    <location>
        <begin position="1"/>
        <end position="124"/>
    </location>
</feature>
<accession>A0A8H7TCW9</accession>